<dbReference type="RefSeq" id="WP_148813386.1">
    <property type="nucleotide sequence ID" value="NZ_CP043046.1"/>
</dbReference>
<keyword evidence="3" id="KW-1185">Reference proteome</keyword>
<dbReference type="InterPro" id="IPR009081">
    <property type="entry name" value="PP-bd_ACP"/>
</dbReference>
<proteinExistence type="predicted"/>
<gene>
    <name evidence="2" type="ORF">FXN63_04945</name>
</gene>
<dbReference type="SUPFAM" id="SSF47336">
    <property type="entry name" value="ACP-like"/>
    <property type="match status" value="1"/>
</dbReference>
<dbReference type="Gene3D" id="1.10.1200.10">
    <property type="entry name" value="ACP-like"/>
    <property type="match status" value="1"/>
</dbReference>
<dbReference type="OrthoDB" id="2455700at2"/>
<accession>A0A5C0AT49</accession>
<organism evidence="2 3">
    <name type="scientific">Pigmentiphaga aceris</name>
    <dbReference type="NCBI Taxonomy" id="1940612"/>
    <lineage>
        <taxon>Bacteria</taxon>
        <taxon>Pseudomonadati</taxon>
        <taxon>Pseudomonadota</taxon>
        <taxon>Betaproteobacteria</taxon>
        <taxon>Burkholderiales</taxon>
        <taxon>Alcaligenaceae</taxon>
        <taxon>Pigmentiphaga</taxon>
    </lineage>
</organism>
<dbReference type="Proteomes" id="UP000325161">
    <property type="component" value="Chromosome"/>
</dbReference>
<feature type="domain" description="Carrier" evidence="1">
    <location>
        <begin position="4"/>
        <end position="80"/>
    </location>
</feature>
<dbReference type="InterPro" id="IPR036736">
    <property type="entry name" value="ACP-like_sf"/>
</dbReference>
<evidence type="ECO:0000313" key="2">
    <source>
        <dbReference type="EMBL" id="QEI05255.1"/>
    </source>
</evidence>
<dbReference type="AlphaFoldDB" id="A0A5C0AT49"/>
<dbReference type="PROSITE" id="PS50075">
    <property type="entry name" value="CARRIER"/>
    <property type="match status" value="1"/>
</dbReference>
<reference evidence="2 3" key="1">
    <citation type="submission" date="2019-08" db="EMBL/GenBank/DDBJ databases">
        <title>Amphibian skin-associated Pigmentiphaga: genome sequence and occurrence across geography and hosts.</title>
        <authorList>
            <person name="Bletz M.C."/>
            <person name="Bunk B."/>
            <person name="Sproeer C."/>
            <person name="Biwer P."/>
            <person name="Reiter S."/>
            <person name="Rabemananjara F.C.E."/>
            <person name="Schulz S."/>
            <person name="Overmann J."/>
            <person name="Vences M."/>
        </authorList>
    </citation>
    <scope>NUCLEOTIDE SEQUENCE [LARGE SCALE GENOMIC DNA]</scope>
    <source>
        <strain evidence="2 3">Mada1488</strain>
    </source>
</reference>
<dbReference type="Pfam" id="PF00550">
    <property type="entry name" value="PP-binding"/>
    <property type="match status" value="1"/>
</dbReference>
<protein>
    <submittedName>
        <fullName evidence="2">Phosphopantetheine-binding protein</fullName>
    </submittedName>
</protein>
<dbReference type="EMBL" id="CP043046">
    <property type="protein sequence ID" value="QEI05255.1"/>
    <property type="molecule type" value="Genomic_DNA"/>
</dbReference>
<sequence length="84" mass="9409">MTDATQTLSLEQMRADIARILHEDPSEIGDEDSLIDLGLDSIRAMALVTRWRDAGATVEFSELAEDARLSHWWAVVERALARKA</sequence>
<evidence type="ECO:0000259" key="1">
    <source>
        <dbReference type="PROSITE" id="PS50075"/>
    </source>
</evidence>
<evidence type="ECO:0000313" key="3">
    <source>
        <dbReference type="Proteomes" id="UP000325161"/>
    </source>
</evidence>
<dbReference type="KEGG" id="pacr:FXN63_04945"/>
<name>A0A5C0AT49_9BURK</name>